<accession>A0A6A7N0E1</accession>
<keyword evidence="3" id="KW-1185">Reference proteome</keyword>
<feature type="coiled-coil region" evidence="1">
    <location>
        <begin position="463"/>
        <end position="493"/>
    </location>
</feature>
<gene>
    <name evidence="2" type="ORF">GEV02_09865</name>
</gene>
<keyword evidence="1" id="KW-0175">Coiled coil</keyword>
<name>A0A6A7N0E1_9BURK</name>
<dbReference type="RefSeq" id="WP_152837824.1">
    <property type="nucleotide sequence ID" value="NZ_WHUG01000003.1"/>
</dbReference>
<organism evidence="2 3">
    <name type="scientific">Rugamonas aquatica</name>
    <dbReference type="NCBI Taxonomy" id="2743357"/>
    <lineage>
        <taxon>Bacteria</taxon>
        <taxon>Pseudomonadati</taxon>
        <taxon>Pseudomonadota</taxon>
        <taxon>Betaproteobacteria</taxon>
        <taxon>Burkholderiales</taxon>
        <taxon>Oxalobacteraceae</taxon>
        <taxon>Telluria group</taxon>
        <taxon>Rugamonas</taxon>
    </lineage>
</organism>
<protein>
    <submittedName>
        <fullName evidence="2">Uncharacterized protein</fullName>
    </submittedName>
</protein>
<evidence type="ECO:0000256" key="1">
    <source>
        <dbReference type="SAM" id="Coils"/>
    </source>
</evidence>
<dbReference type="EMBL" id="WHUG01000003">
    <property type="protein sequence ID" value="MQA38455.1"/>
    <property type="molecule type" value="Genomic_DNA"/>
</dbReference>
<dbReference type="Proteomes" id="UP000440498">
    <property type="component" value="Unassembled WGS sequence"/>
</dbReference>
<feature type="coiled-coil region" evidence="1">
    <location>
        <begin position="524"/>
        <end position="557"/>
    </location>
</feature>
<dbReference type="AlphaFoldDB" id="A0A6A7N0E1"/>
<evidence type="ECO:0000313" key="2">
    <source>
        <dbReference type="EMBL" id="MQA38455.1"/>
    </source>
</evidence>
<sequence length="563" mass="60488">MDDFKNTIICFNHFPKLKDQTMSKFWIFLSVSLLAGCHTSLSVSRLTPEADSIPSGAIYQLPATQLDITATFRIAQCGVAYKGLPDEDWRFESELVSAKITSSSVGDPQERYVIDYSKLNSPMKITTANLAWYPSGMIKTVNADIDDRTAEVTANLASAVINVAKAVYAPLGIAATGPTGDPLSECPAPLSKNIKDLAGLRDSIIDATKKDAVLKPKLEALAAAKQALEAAQAALKESPTDKKLQANVTSAKEKFDKLDKVYGKAKLTAPALVEQQTALTKRLTSTVNLQWIPRRGEESGQLCQKVTAPLAVFINSYIDDSLTTAEVEALRKAKTKVESSSMWVCLTNVDGADFQAPKKSSSTDAGAAPTIQSATGLIYRWPASARIAAYGITKDGNINKGIRHAVDGDVSILFAQLGPKGQLTLDNGTFDKNTLKVAFVENGAPSTLDFTAQSAAERGSAAVKDLTAQYAVLRDLKAKAEKAKADATDAATKAAKAAEIAQLDYQISLVSKQQALDLARLGGKDKVQQEIDAESKTAELLEKKIETEKQRQALEKLLSERAQ</sequence>
<reference evidence="2 3" key="1">
    <citation type="submission" date="2019-10" db="EMBL/GenBank/DDBJ databases">
        <title>Two novel species isolated from a subtropical stream in China.</title>
        <authorList>
            <person name="Lu H."/>
        </authorList>
    </citation>
    <scope>NUCLEOTIDE SEQUENCE [LARGE SCALE GENOMIC DNA]</scope>
    <source>
        <strain evidence="2 3">FT29W</strain>
    </source>
</reference>
<evidence type="ECO:0000313" key="3">
    <source>
        <dbReference type="Proteomes" id="UP000440498"/>
    </source>
</evidence>
<comment type="caution">
    <text evidence="2">The sequence shown here is derived from an EMBL/GenBank/DDBJ whole genome shotgun (WGS) entry which is preliminary data.</text>
</comment>
<proteinExistence type="predicted"/>